<keyword evidence="1" id="KW-0472">Membrane</keyword>
<name>A0A0W1RQ14_9EURY</name>
<evidence type="ECO:0000256" key="1">
    <source>
        <dbReference type="SAM" id="Phobius"/>
    </source>
</evidence>
<organism evidence="2 3">
    <name type="scientific">Haloferax profundi</name>
    <dbReference type="NCBI Taxonomy" id="1544718"/>
    <lineage>
        <taxon>Archaea</taxon>
        <taxon>Methanobacteriati</taxon>
        <taxon>Methanobacteriota</taxon>
        <taxon>Stenosarchaea group</taxon>
        <taxon>Halobacteria</taxon>
        <taxon>Halobacteriales</taxon>
        <taxon>Haloferacaceae</taxon>
        <taxon>Haloferax</taxon>
    </lineage>
</organism>
<comment type="caution">
    <text evidence="2">The sequence shown here is derived from an EMBL/GenBank/DDBJ whole genome shotgun (WGS) entry which is preliminary data.</text>
</comment>
<proteinExistence type="predicted"/>
<keyword evidence="1" id="KW-0812">Transmembrane</keyword>
<keyword evidence="1" id="KW-1133">Transmembrane helix</keyword>
<feature type="transmembrane region" description="Helical" evidence="1">
    <location>
        <begin position="82"/>
        <end position="103"/>
    </location>
</feature>
<dbReference type="EMBL" id="LOPV01000541">
    <property type="protein sequence ID" value="KTG15381.1"/>
    <property type="molecule type" value="Genomic_DNA"/>
</dbReference>
<gene>
    <name evidence="2" type="ORF">AUR66_18855</name>
</gene>
<feature type="transmembrane region" description="Helical" evidence="1">
    <location>
        <begin position="20"/>
        <end position="43"/>
    </location>
</feature>
<sequence>MQWLDALVRPFERYADALSAQNHAIVAFVSFCIFVGVIALGFVPVTRRIETSGYSTADLQAATTREEVDTILQGFEPVIESVMLLSILDYVFIVAGFFLFFSLHSLSLKALVGHDRLVLIPKIGMALTVVSRLLDSLENLWVILIYTNPDDYATILISLMNNSEALKWMVVSVEYPMLGISIAVALLTRFTSLFDGRAKSPQ</sequence>
<dbReference type="Proteomes" id="UP000053157">
    <property type="component" value="Unassembled WGS sequence"/>
</dbReference>
<evidence type="ECO:0000313" key="2">
    <source>
        <dbReference type="EMBL" id="KTG15381.1"/>
    </source>
</evidence>
<dbReference type="AlphaFoldDB" id="A0A0W1RQ14"/>
<dbReference type="OrthoDB" id="301266at2157"/>
<reference evidence="2 3" key="1">
    <citation type="submission" date="2015-12" db="EMBL/GenBank/DDBJ databases">
        <title>Haloferax profundi sp. nov. isolated from the Discovery deep brine-seawater interface in the Red Sea.</title>
        <authorList>
            <person name="Zhang G."/>
            <person name="Stingl U."/>
            <person name="Rashid M."/>
        </authorList>
    </citation>
    <scope>NUCLEOTIDE SEQUENCE [LARGE SCALE GENOMIC DNA]</scope>
    <source>
        <strain evidence="2 3">SB29</strain>
    </source>
</reference>
<dbReference type="RefSeq" id="WP_058573288.1">
    <property type="nucleotide sequence ID" value="NZ_LOPV01000541.1"/>
</dbReference>
<evidence type="ECO:0000313" key="3">
    <source>
        <dbReference type="Proteomes" id="UP000053157"/>
    </source>
</evidence>
<feature type="transmembrane region" description="Helical" evidence="1">
    <location>
        <begin position="168"/>
        <end position="187"/>
    </location>
</feature>
<accession>A0A0W1RQ14</accession>
<protein>
    <submittedName>
        <fullName evidence="2">Uncharacterized protein</fullName>
    </submittedName>
</protein>
<keyword evidence="3" id="KW-1185">Reference proteome</keyword>